<evidence type="ECO:0000256" key="2">
    <source>
        <dbReference type="ARBA" id="ARBA00022448"/>
    </source>
</evidence>
<evidence type="ECO:0000256" key="6">
    <source>
        <dbReference type="ARBA" id="ARBA00022989"/>
    </source>
</evidence>
<dbReference type="Pfam" id="PF00664">
    <property type="entry name" value="ABC_membrane"/>
    <property type="match status" value="1"/>
</dbReference>
<name>V5WGS8_9SPIO</name>
<dbReference type="HOGENOM" id="CLU_000604_84_3_12"/>
<dbReference type="InterPro" id="IPR036640">
    <property type="entry name" value="ABC1_TM_sf"/>
</dbReference>
<dbReference type="EMBL" id="CP006939">
    <property type="protein sequence ID" value="AHC14769.1"/>
    <property type="molecule type" value="Genomic_DNA"/>
</dbReference>
<dbReference type="InterPro" id="IPR011527">
    <property type="entry name" value="ABC1_TM_dom"/>
</dbReference>
<dbReference type="CDD" id="cd18544">
    <property type="entry name" value="ABC_6TM_TmrA_like"/>
    <property type="match status" value="1"/>
</dbReference>
<evidence type="ECO:0000256" key="5">
    <source>
        <dbReference type="ARBA" id="ARBA00022840"/>
    </source>
</evidence>
<feature type="domain" description="ABC transmembrane type-1" evidence="11">
    <location>
        <begin position="204"/>
        <end position="446"/>
    </location>
</feature>
<feature type="transmembrane region" description="Helical" evidence="9">
    <location>
        <begin position="204"/>
        <end position="227"/>
    </location>
</feature>
<dbReference type="PROSITE" id="PS50893">
    <property type="entry name" value="ABC_TRANSPORTER_2"/>
    <property type="match status" value="1"/>
</dbReference>
<dbReference type="GO" id="GO:0016887">
    <property type="term" value="F:ATP hydrolysis activity"/>
    <property type="evidence" value="ECO:0007669"/>
    <property type="project" value="InterPro"/>
</dbReference>
<evidence type="ECO:0000256" key="4">
    <source>
        <dbReference type="ARBA" id="ARBA00022741"/>
    </source>
</evidence>
<reference evidence="12 13" key="1">
    <citation type="journal article" date="2015" name="Stand. Genomic Sci.">
        <title>Complete genome sequence and description of Salinispira pacifica gen. nov., sp. nov., a novel spirochaete isolated form a hypersaline microbial mat.</title>
        <authorList>
            <person name="Ben Hania W."/>
            <person name="Joseph M."/>
            <person name="Schumann P."/>
            <person name="Bunk B."/>
            <person name="Fiebig A."/>
            <person name="Sproer C."/>
            <person name="Klenk H.P."/>
            <person name="Fardeau M.L."/>
            <person name="Spring S."/>
        </authorList>
    </citation>
    <scope>NUCLEOTIDE SEQUENCE [LARGE SCALE GENOMIC DNA]</scope>
    <source>
        <strain evidence="12 13">L21-RPul-D2</strain>
    </source>
</reference>
<keyword evidence="7 9" id="KW-0472">Membrane</keyword>
<evidence type="ECO:0000313" key="13">
    <source>
        <dbReference type="Proteomes" id="UP000018680"/>
    </source>
</evidence>
<feature type="domain" description="ABC transporter" evidence="10">
    <location>
        <begin position="487"/>
        <end position="720"/>
    </location>
</feature>
<comment type="subcellular location">
    <subcellularLocation>
        <location evidence="1">Cell membrane</location>
        <topology evidence="1">Multi-pass membrane protein</topology>
    </subcellularLocation>
</comment>
<dbReference type="InterPro" id="IPR003593">
    <property type="entry name" value="AAA+_ATPase"/>
</dbReference>
<dbReference type="AlphaFoldDB" id="V5WGS8"/>
<dbReference type="InterPro" id="IPR003439">
    <property type="entry name" value="ABC_transporter-like_ATP-bd"/>
</dbReference>
<dbReference type="Gene3D" id="1.20.1560.10">
    <property type="entry name" value="ABC transporter type 1, transmembrane domain"/>
    <property type="match status" value="2"/>
</dbReference>
<keyword evidence="3 9" id="KW-0812">Transmembrane</keyword>
<dbReference type="Proteomes" id="UP000018680">
    <property type="component" value="Chromosome"/>
</dbReference>
<evidence type="ECO:0000256" key="7">
    <source>
        <dbReference type="ARBA" id="ARBA00023136"/>
    </source>
</evidence>
<gene>
    <name evidence="12" type="ORF">L21SP2_1370</name>
</gene>
<dbReference type="GO" id="GO:0015421">
    <property type="term" value="F:ABC-type oligopeptide transporter activity"/>
    <property type="evidence" value="ECO:0007669"/>
    <property type="project" value="TreeGrafter"/>
</dbReference>
<keyword evidence="13" id="KW-1185">Reference proteome</keyword>
<evidence type="ECO:0000256" key="1">
    <source>
        <dbReference type="ARBA" id="ARBA00004651"/>
    </source>
</evidence>
<evidence type="ECO:0000256" key="3">
    <source>
        <dbReference type="ARBA" id="ARBA00022692"/>
    </source>
</evidence>
<organism evidence="12 13">
    <name type="scientific">Salinispira pacifica</name>
    <dbReference type="NCBI Taxonomy" id="1307761"/>
    <lineage>
        <taxon>Bacteria</taxon>
        <taxon>Pseudomonadati</taxon>
        <taxon>Spirochaetota</taxon>
        <taxon>Spirochaetia</taxon>
        <taxon>Spirochaetales</taxon>
        <taxon>Spirochaetaceae</taxon>
        <taxon>Salinispira</taxon>
    </lineage>
</organism>
<proteinExistence type="predicted"/>
<dbReference type="Gene3D" id="3.40.50.300">
    <property type="entry name" value="P-loop containing nucleotide triphosphate hydrolases"/>
    <property type="match status" value="1"/>
</dbReference>
<dbReference type="SMART" id="SM00382">
    <property type="entry name" value="AAA"/>
    <property type="match status" value="1"/>
</dbReference>
<evidence type="ECO:0000256" key="8">
    <source>
        <dbReference type="ARBA" id="ARBA00040960"/>
    </source>
</evidence>
<dbReference type="STRING" id="1307761.L21SP2_1370"/>
<dbReference type="OrthoDB" id="341671at2"/>
<dbReference type="GO" id="GO:0005737">
    <property type="term" value="C:cytoplasm"/>
    <property type="evidence" value="ECO:0007669"/>
    <property type="project" value="UniProtKB-ARBA"/>
</dbReference>
<dbReference type="eggNOG" id="COG1132">
    <property type="taxonomic scope" value="Bacteria"/>
</dbReference>
<dbReference type="SUPFAM" id="SSF52540">
    <property type="entry name" value="P-loop containing nucleoside triphosphate hydrolases"/>
    <property type="match status" value="1"/>
</dbReference>
<feature type="transmembrane region" description="Helical" evidence="9">
    <location>
        <begin position="32"/>
        <end position="52"/>
    </location>
</feature>
<evidence type="ECO:0000259" key="11">
    <source>
        <dbReference type="PROSITE" id="PS50929"/>
    </source>
</evidence>
<dbReference type="FunFam" id="3.40.50.300:FF:000604">
    <property type="entry name" value="ABC transporter B family member 28"/>
    <property type="match status" value="1"/>
</dbReference>
<evidence type="ECO:0000259" key="10">
    <source>
        <dbReference type="PROSITE" id="PS50893"/>
    </source>
</evidence>
<dbReference type="GO" id="GO:0005886">
    <property type="term" value="C:plasma membrane"/>
    <property type="evidence" value="ECO:0007669"/>
    <property type="project" value="UniProtKB-SubCell"/>
</dbReference>
<sequence length="730" mass="82850">MISHEEMEFTGFQKGLVLRLFQYMRRYSWQTYLSMFFIVLTTLGQLSMPVIIQRAVDNNLQPGWLPGEASDLEGIREVDPRIDDNWVELNGLRFYSQRYAGRYFRGKDTNPPAYYLISRTQEAAAPRSLSVPSPDPSSPGAPVPADSLLQKIERSLPDAPNTEYPRLLYNDQYAAIQDSAYRELDRELKRELRAADWRGIRNKALLYLGILILVLISSFLQIFFMALAGQNVMKDLRVQLYHQTIHQDLRFLQNQQVGKLVTRVSSDVETINELFTNVLTSIISDVIMMAGVMITLFLLDVQLGLISLAILPPVALLLLFFRHKARSAYRKVRKWVSSVNAYISEHLGGVSLVQVFARETETIREFTRRNYQLFKANLSELYVFTVFRPVVDFLSTMSIALVLFAGAHQLLSGLVSLGVLIAFINLIQRFYQPVRDMAEKFTLIQSAMAGSERVFSLLDEKHLEQQTIEENDGSFQVPEKEQVKGSIEFRDVHFSYNPGEPVLQGISFSGSPGQRIALVGYTGSGKTTIANVLSRLWEIQKGTIYIDGMDVKQIPLHRLRTIVQPVQQDVTLFHMSLRENLLLGKKLPDERVFEVLDTVQAGDFIRRLPKGLDTMVSESGENFSSGQLQLLSFARLLLQDPKIIIMDEATANIDTETERKIQHAMETLMTGRTSIVIAHRLSTIMDADNIVVLHQGKVAESGTHEQLMKKNGLYFNLQQLQFKRDGTPAS</sequence>
<dbReference type="InterPro" id="IPR017871">
    <property type="entry name" value="ABC_transporter-like_CS"/>
</dbReference>
<feature type="transmembrane region" description="Helical" evidence="9">
    <location>
        <begin position="410"/>
        <end position="427"/>
    </location>
</feature>
<dbReference type="InterPro" id="IPR027417">
    <property type="entry name" value="P-loop_NTPase"/>
</dbReference>
<dbReference type="KEGG" id="slr:L21SP2_1370"/>
<dbReference type="PROSITE" id="PS00211">
    <property type="entry name" value="ABC_TRANSPORTER_1"/>
    <property type="match status" value="1"/>
</dbReference>
<keyword evidence="6 9" id="KW-1133">Transmembrane helix</keyword>
<dbReference type="InterPro" id="IPR039421">
    <property type="entry name" value="Type_1_exporter"/>
</dbReference>
<evidence type="ECO:0000256" key="9">
    <source>
        <dbReference type="SAM" id="Phobius"/>
    </source>
</evidence>
<feature type="transmembrane region" description="Helical" evidence="9">
    <location>
        <begin position="381"/>
        <end position="404"/>
    </location>
</feature>
<feature type="transmembrane region" description="Helical" evidence="9">
    <location>
        <begin position="303"/>
        <end position="321"/>
    </location>
</feature>
<dbReference type="Pfam" id="PF00005">
    <property type="entry name" value="ABC_tran"/>
    <property type="match status" value="1"/>
</dbReference>
<accession>V5WGS8</accession>
<dbReference type="PATRIC" id="fig|1307761.3.peg.1363"/>
<dbReference type="SUPFAM" id="SSF90123">
    <property type="entry name" value="ABC transporter transmembrane region"/>
    <property type="match status" value="1"/>
</dbReference>
<evidence type="ECO:0000313" key="12">
    <source>
        <dbReference type="EMBL" id="AHC14769.1"/>
    </source>
</evidence>
<dbReference type="PANTHER" id="PTHR43394">
    <property type="entry name" value="ATP-DEPENDENT PERMEASE MDL1, MITOCHONDRIAL"/>
    <property type="match status" value="1"/>
</dbReference>
<keyword evidence="2" id="KW-0813">Transport</keyword>
<dbReference type="PROSITE" id="PS50929">
    <property type="entry name" value="ABC_TM1F"/>
    <property type="match status" value="1"/>
</dbReference>
<dbReference type="GO" id="GO:0005524">
    <property type="term" value="F:ATP binding"/>
    <property type="evidence" value="ECO:0007669"/>
    <property type="project" value="UniProtKB-KW"/>
</dbReference>
<dbReference type="PANTHER" id="PTHR43394:SF1">
    <property type="entry name" value="ATP-BINDING CASSETTE SUB-FAMILY B MEMBER 10, MITOCHONDRIAL"/>
    <property type="match status" value="1"/>
</dbReference>
<dbReference type="RefSeq" id="WP_024267692.1">
    <property type="nucleotide sequence ID" value="NC_023035.1"/>
</dbReference>
<keyword evidence="5" id="KW-0067">ATP-binding</keyword>
<protein>
    <recommendedName>
        <fullName evidence="8">Multidrug resistance-like ATP-binding protein MdlB</fullName>
    </recommendedName>
</protein>
<dbReference type="CDD" id="cd03254">
    <property type="entry name" value="ABCC_Glucan_exporter_like"/>
    <property type="match status" value="1"/>
</dbReference>
<keyword evidence="4" id="KW-0547">Nucleotide-binding</keyword>